<accession>A0AAE1XW25</accession>
<dbReference type="AlphaFoldDB" id="A0AAE1XW25"/>
<gene>
    <name evidence="1" type="ORF">Salat_2273100</name>
</gene>
<comment type="caution">
    <text evidence="1">The sequence shown here is derived from an EMBL/GenBank/DDBJ whole genome shotgun (WGS) entry which is preliminary data.</text>
</comment>
<reference evidence="1" key="2">
    <citation type="journal article" date="2024" name="Plant">
        <title>Genomic evolution and insights into agronomic trait innovations of Sesamum species.</title>
        <authorList>
            <person name="Miao H."/>
            <person name="Wang L."/>
            <person name="Qu L."/>
            <person name="Liu H."/>
            <person name="Sun Y."/>
            <person name="Le M."/>
            <person name="Wang Q."/>
            <person name="Wei S."/>
            <person name="Zheng Y."/>
            <person name="Lin W."/>
            <person name="Duan Y."/>
            <person name="Cao H."/>
            <person name="Xiong S."/>
            <person name="Wang X."/>
            <person name="Wei L."/>
            <person name="Li C."/>
            <person name="Ma Q."/>
            <person name="Ju M."/>
            <person name="Zhao R."/>
            <person name="Li G."/>
            <person name="Mu C."/>
            <person name="Tian Q."/>
            <person name="Mei H."/>
            <person name="Zhang T."/>
            <person name="Gao T."/>
            <person name="Zhang H."/>
        </authorList>
    </citation>
    <scope>NUCLEOTIDE SEQUENCE</scope>
    <source>
        <strain evidence="1">3651</strain>
    </source>
</reference>
<proteinExistence type="predicted"/>
<reference evidence="1" key="1">
    <citation type="submission" date="2020-06" db="EMBL/GenBank/DDBJ databases">
        <authorList>
            <person name="Li T."/>
            <person name="Hu X."/>
            <person name="Zhang T."/>
            <person name="Song X."/>
            <person name="Zhang H."/>
            <person name="Dai N."/>
            <person name="Sheng W."/>
            <person name="Hou X."/>
            <person name="Wei L."/>
        </authorList>
    </citation>
    <scope>NUCLEOTIDE SEQUENCE</scope>
    <source>
        <strain evidence="1">3651</strain>
        <tissue evidence="1">Leaf</tissue>
    </source>
</reference>
<name>A0AAE1XW25_9LAMI</name>
<protein>
    <submittedName>
        <fullName evidence="1">Uncharacterized protein</fullName>
    </submittedName>
</protein>
<evidence type="ECO:0000313" key="2">
    <source>
        <dbReference type="Proteomes" id="UP001293254"/>
    </source>
</evidence>
<keyword evidence="2" id="KW-1185">Reference proteome</keyword>
<dbReference type="EMBL" id="JACGWO010000009">
    <property type="protein sequence ID" value="KAK4418603.1"/>
    <property type="molecule type" value="Genomic_DNA"/>
</dbReference>
<dbReference type="Proteomes" id="UP001293254">
    <property type="component" value="Unassembled WGS sequence"/>
</dbReference>
<organism evidence="1 2">
    <name type="scientific">Sesamum alatum</name>
    <dbReference type="NCBI Taxonomy" id="300844"/>
    <lineage>
        <taxon>Eukaryota</taxon>
        <taxon>Viridiplantae</taxon>
        <taxon>Streptophyta</taxon>
        <taxon>Embryophyta</taxon>
        <taxon>Tracheophyta</taxon>
        <taxon>Spermatophyta</taxon>
        <taxon>Magnoliopsida</taxon>
        <taxon>eudicotyledons</taxon>
        <taxon>Gunneridae</taxon>
        <taxon>Pentapetalae</taxon>
        <taxon>asterids</taxon>
        <taxon>lamiids</taxon>
        <taxon>Lamiales</taxon>
        <taxon>Pedaliaceae</taxon>
        <taxon>Sesamum</taxon>
    </lineage>
</organism>
<sequence>MEARRSYRNLWHASLMRTPLDDPTLAHVSHICCENVLSGVICPDMNVVEGTCPVVVNVEKVNVLNFVFALRFSSALTIQWLRPDLCCRMSSTYKRQNATIASLEQ</sequence>
<evidence type="ECO:0000313" key="1">
    <source>
        <dbReference type="EMBL" id="KAK4418603.1"/>
    </source>
</evidence>